<feature type="transmembrane region" description="Helical" evidence="11">
    <location>
        <begin position="59"/>
        <end position="80"/>
    </location>
</feature>
<evidence type="ECO:0000256" key="4">
    <source>
        <dbReference type="ARBA" id="ARBA00022692"/>
    </source>
</evidence>
<feature type="transmembrane region" description="Helical" evidence="11">
    <location>
        <begin position="180"/>
        <end position="200"/>
    </location>
</feature>
<proteinExistence type="inferred from homology"/>
<feature type="transmembrane region" description="Helical" evidence="11">
    <location>
        <begin position="92"/>
        <end position="112"/>
    </location>
</feature>
<sequence length="216" mass="25266">MEVWLFILGYLIHFVASCVLVCKIHQQRTVYGLSIDTQICFLAATLSRCVWYLDTRLVETWLAYLELLCSTLISGVLTYYLWCYRHTNTKNVWAPCQAAVIIPATMLTAFFIHPGRHWWTVQILVAFSIYTEAVGLLPQLWYMRRMLEIEPLTSHYVGLLVLSRVVRLFFWVTLYFQGEHFLGLFLADLLHSVLAADYFVMWCRKLRHGGALIYKI</sequence>
<evidence type="ECO:0000256" key="9">
    <source>
        <dbReference type="ARBA" id="ARBA00023136"/>
    </source>
</evidence>
<dbReference type="InterPro" id="IPR000133">
    <property type="entry name" value="ER_ret_rcpt"/>
</dbReference>
<evidence type="ECO:0000256" key="2">
    <source>
        <dbReference type="ARBA" id="ARBA00010120"/>
    </source>
</evidence>
<feature type="transmembrane region" description="Helical" evidence="11">
    <location>
        <begin position="154"/>
        <end position="174"/>
    </location>
</feature>
<evidence type="ECO:0000256" key="8">
    <source>
        <dbReference type="ARBA" id="ARBA00022989"/>
    </source>
</evidence>
<comment type="caution">
    <text evidence="12">The sequence shown here is derived from an EMBL/GenBank/DDBJ whole genome shotgun (WGS) entry which is preliminary data.</text>
</comment>
<dbReference type="Proteomes" id="UP000028837">
    <property type="component" value="Unassembled WGS sequence"/>
</dbReference>
<keyword evidence="6" id="KW-0931">ER-Golgi transport</keyword>
<dbReference type="PANTHER" id="PTHR10585">
    <property type="entry name" value="ER LUMEN PROTEIN RETAINING RECEPTOR"/>
    <property type="match status" value="1"/>
</dbReference>
<reference evidence="12 13" key="1">
    <citation type="submission" date="2014-02" db="EMBL/GenBank/DDBJ databases">
        <authorList>
            <person name="Sibley D."/>
            <person name="Venepally P."/>
            <person name="Karamycheva S."/>
            <person name="Hadjithomas M."/>
            <person name="Khan A."/>
            <person name="Brunk B."/>
            <person name="Roos D."/>
            <person name="Caler E."/>
            <person name="Lorenzi H."/>
        </authorList>
    </citation>
    <scope>NUCLEOTIDE SEQUENCE [LARGE SCALE GENOMIC DNA]</scope>
    <source>
        <strain evidence="12 13">GAB2-2007-GAL-DOM2</strain>
    </source>
</reference>
<dbReference type="EMBL" id="AHZU02001464">
    <property type="protein sequence ID" value="KFG32097.1"/>
    <property type="molecule type" value="Genomic_DNA"/>
</dbReference>
<evidence type="ECO:0000256" key="11">
    <source>
        <dbReference type="SAM" id="Phobius"/>
    </source>
</evidence>
<dbReference type="VEuPathDB" id="ToxoDB:TGDOM2_206350"/>
<dbReference type="GO" id="GO:0005789">
    <property type="term" value="C:endoplasmic reticulum membrane"/>
    <property type="evidence" value="ECO:0007669"/>
    <property type="project" value="UniProtKB-SubCell"/>
</dbReference>
<dbReference type="GO" id="GO:0046923">
    <property type="term" value="F:ER retention sequence binding"/>
    <property type="evidence" value="ECO:0007669"/>
    <property type="project" value="InterPro"/>
</dbReference>
<dbReference type="AlphaFoldDB" id="A0A086JIX9"/>
<keyword evidence="4 11" id="KW-0812">Transmembrane</keyword>
<evidence type="ECO:0000313" key="13">
    <source>
        <dbReference type="Proteomes" id="UP000028837"/>
    </source>
</evidence>
<dbReference type="GO" id="GO:0015031">
    <property type="term" value="P:protein transport"/>
    <property type="evidence" value="ECO:0007669"/>
    <property type="project" value="UniProtKB-KW"/>
</dbReference>
<dbReference type="OrthoDB" id="7694678at2759"/>
<evidence type="ECO:0000256" key="5">
    <source>
        <dbReference type="ARBA" id="ARBA00022824"/>
    </source>
</evidence>
<keyword evidence="10 12" id="KW-0675">Receptor</keyword>
<dbReference type="GO" id="GO:0006621">
    <property type="term" value="P:protein retention in ER lumen"/>
    <property type="evidence" value="ECO:0007669"/>
    <property type="project" value="InterPro"/>
</dbReference>
<keyword evidence="5" id="KW-0256">Endoplasmic reticulum</keyword>
<evidence type="ECO:0000256" key="1">
    <source>
        <dbReference type="ARBA" id="ARBA00004477"/>
    </source>
</evidence>
<feature type="transmembrane region" description="Helical" evidence="11">
    <location>
        <begin position="118"/>
        <end position="142"/>
    </location>
</feature>
<dbReference type="GO" id="GO:0016192">
    <property type="term" value="P:vesicle-mediated transport"/>
    <property type="evidence" value="ECO:0007669"/>
    <property type="project" value="UniProtKB-KW"/>
</dbReference>
<keyword evidence="8 11" id="KW-1133">Transmembrane helix</keyword>
<feature type="transmembrane region" description="Helical" evidence="11">
    <location>
        <begin position="31"/>
        <end position="53"/>
    </location>
</feature>
<comment type="similarity">
    <text evidence="2">Belongs to the ERD2 family.</text>
</comment>
<protein>
    <submittedName>
        <fullName evidence="12">Putative ER-retrevial receptor Ter1p</fullName>
    </submittedName>
</protein>
<feature type="transmembrane region" description="Helical" evidence="11">
    <location>
        <begin position="6"/>
        <end position="24"/>
    </location>
</feature>
<organism evidence="12 13">
    <name type="scientific">Toxoplasma gondii GAB2-2007-GAL-DOM2</name>
    <dbReference type="NCBI Taxonomy" id="1130820"/>
    <lineage>
        <taxon>Eukaryota</taxon>
        <taxon>Sar</taxon>
        <taxon>Alveolata</taxon>
        <taxon>Apicomplexa</taxon>
        <taxon>Conoidasida</taxon>
        <taxon>Coccidia</taxon>
        <taxon>Eucoccidiorida</taxon>
        <taxon>Eimeriorina</taxon>
        <taxon>Sarcocystidae</taxon>
        <taxon>Toxoplasma</taxon>
    </lineage>
</organism>
<dbReference type="PRINTS" id="PR00660">
    <property type="entry name" value="ERLUMENR"/>
</dbReference>
<comment type="subcellular location">
    <subcellularLocation>
        <location evidence="1">Endoplasmic reticulum membrane</location>
        <topology evidence="1">Multi-pass membrane protein</topology>
    </subcellularLocation>
</comment>
<evidence type="ECO:0000256" key="10">
    <source>
        <dbReference type="ARBA" id="ARBA00023170"/>
    </source>
</evidence>
<evidence type="ECO:0000256" key="3">
    <source>
        <dbReference type="ARBA" id="ARBA00022448"/>
    </source>
</evidence>
<gene>
    <name evidence="12" type="ORF">TGDOM2_206350</name>
</gene>
<dbReference type="Pfam" id="PF00810">
    <property type="entry name" value="ER_lumen_recept"/>
    <property type="match status" value="1"/>
</dbReference>
<keyword evidence="9 11" id="KW-0472">Membrane</keyword>
<keyword evidence="3" id="KW-0813">Transport</keyword>
<evidence type="ECO:0000256" key="6">
    <source>
        <dbReference type="ARBA" id="ARBA00022892"/>
    </source>
</evidence>
<accession>A0A086JIX9</accession>
<keyword evidence="7" id="KW-0653">Protein transport</keyword>
<evidence type="ECO:0000313" key="12">
    <source>
        <dbReference type="EMBL" id="KFG32097.1"/>
    </source>
</evidence>
<name>A0A086JIX9_TOXGO</name>
<evidence type="ECO:0000256" key="7">
    <source>
        <dbReference type="ARBA" id="ARBA00022927"/>
    </source>
</evidence>